<proteinExistence type="predicted"/>
<evidence type="ECO:0000256" key="1">
    <source>
        <dbReference type="SAM" id="MobiDB-lite"/>
    </source>
</evidence>
<feature type="compositionally biased region" description="Polar residues" evidence="1">
    <location>
        <begin position="181"/>
        <end position="200"/>
    </location>
</feature>
<gene>
    <name evidence="2" type="ORF">HNY73_007279</name>
</gene>
<reference evidence="2" key="1">
    <citation type="journal article" date="2020" name="bioRxiv">
        <title>Chromosome-level reference genome of the European wasp spider Argiope bruennichi: a resource for studies on range expansion and evolutionary adaptation.</title>
        <authorList>
            <person name="Sheffer M.M."/>
            <person name="Hoppe A."/>
            <person name="Krehenwinkel H."/>
            <person name="Uhl G."/>
            <person name="Kuss A.W."/>
            <person name="Jensen L."/>
            <person name="Jensen C."/>
            <person name="Gillespie R.G."/>
            <person name="Hoff K.J."/>
            <person name="Prost S."/>
        </authorList>
    </citation>
    <scope>NUCLEOTIDE SEQUENCE</scope>
</reference>
<keyword evidence="3" id="KW-1185">Reference proteome</keyword>
<evidence type="ECO:0000313" key="3">
    <source>
        <dbReference type="Proteomes" id="UP000807504"/>
    </source>
</evidence>
<dbReference type="AlphaFoldDB" id="A0A8T0FGI4"/>
<sequence>MAGVSNDVVMQSASKEQGQNDNVPSSESIPEDGKSCSPNVLEHISTSSSTATEPIAVESTEFIESKPDGSSSLSLSEKSLHDAPNISEGSPKEIASENQINTTLRRVNSEDKESIQSTVTQEIGSNKEIQRNISEETESIKITESDHSGKALSSKLSQEAISTEIQLTQATNLKDPTRLLYSSDSSSKNGASVTTTNQNVPKDLNPSAVPEIQPEKFPRLAADLSNCEKNSDSSGAAAEDTDIFNSLQNTEEYKNGTRLKIVNQSGSGGFVVASPTTSCAPIFPKLEIPPILPSTMDSSMDSVNPITSSNDSETPMDMHSKMSLSAMESALAAWVNRGLDRVFNRARELTSEDFLKYTENEFKCVLDIFKQMKLRIDTLLTAADNLPDPPSTLSQRRKVRKYSTRDDVKEAGMNVHRRLELLEADANGDYERFVLLCLQNSNRNDEEFDPRQLEITALNIISNSYVRVSERFMELNLIIEIFRDNIRDFCSELERLL</sequence>
<name>A0A8T0FGI4_ARGBR</name>
<feature type="compositionally biased region" description="Basic and acidic residues" evidence="1">
    <location>
        <begin position="128"/>
        <end position="149"/>
    </location>
</feature>
<comment type="caution">
    <text evidence="2">The sequence shown here is derived from an EMBL/GenBank/DDBJ whole genome shotgun (WGS) entry which is preliminary data.</text>
</comment>
<feature type="region of interest" description="Disordered" evidence="1">
    <location>
        <begin position="1"/>
        <end position="151"/>
    </location>
</feature>
<protein>
    <submittedName>
        <fullName evidence="2">Uncharacterized protein</fullName>
    </submittedName>
</protein>
<accession>A0A8T0FGI4</accession>
<feature type="compositionally biased region" description="Polar residues" evidence="1">
    <location>
        <begin position="8"/>
        <end position="28"/>
    </location>
</feature>
<evidence type="ECO:0000313" key="2">
    <source>
        <dbReference type="EMBL" id="KAF8789338.1"/>
    </source>
</evidence>
<feature type="region of interest" description="Disordered" evidence="1">
    <location>
        <begin position="181"/>
        <end position="209"/>
    </location>
</feature>
<feature type="compositionally biased region" description="Polar residues" evidence="1">
    <location>
        <begin position="115"/>
        <end position="124"/>
    </location>
</feature>
<feature type="compositionally biased region" description="Polar residues" evidence="1">
    <location>
        <begin position="96"/>
        <end position="106"/>
    </location>
</feature>
<dbReference type="Proteomes" id="UP000807504">
    <property type="component" value="Unassembled WGS sequence"/>
</dbReference>
<organism evidence="2 3">
    <name type="scientific">Argiope bruennichi</name>
    <name type="common">Wasp spider</name>
    <name type="synonym">Aranea bruennichi</name>
    <dbReference type="NCBI Taxonomy" id="94029"/>
    <lineage>
        <taxon>Eukaryota</taxon>
        <taxon>Metazoa</taxon>
        <taxon>Ecdysozoa</taxon>
        <taxon>Arthropoda</taxon>
        <taxon>Chelicerata</taxon>
        <taxon>Arachnida</taxon>
        <taxon>Araneae</taxon>
        <taxon>Araneomorphae</taxon>
        <taxon>Entelegynae</taxon>
        <taxon>Araneoidea</taxon>
        <taxon>Araneidae</taxon>
        <taxon>Argiope</taxon>
    </lineage>
</organism>
<dbReference type="EMBL" id="JABXBU010000012">
    <property type="protein sequence ID" value="KAF8789338.1"/>
    <property type="molecule type" value="Genomic_DNA"/>
</dbReference>
<reference evidence="2" key="2">
    <citation type="submission" date="2020-06" db="EMBL/GenBank/DDBJ databases">
        <authorList>
            <person name="Sheffer M."/>
        </authorList>
    </citation>
    <scope>NUCLEOTIDE SEQUENCE</scope>
</reference>